<protein>
    <submittedName>
        <fullName evidence="5">Extracellular solute-binding protein, family 1</fullName>
    </submittedName>
</protein>
<dbReference type="Gene3D" id="3.40.190.10">
    <property type="entry name" value="Periplasmic binding protein-like II"/>
    <property type="match status" value="2"/>
</dbReference>
<organism evidence="5 6">
    <name type="scientific">Albidiferax ferrireducens (strain ATCC BAA-621 / DSM 15236 / T118)</name>
    <name type="common">Rhodoferax ferrireducens</name>
    <dbReference type="NCBI Taxonomy" id="338969"/>
    <lineage>
        <taxon>Bacteria</taxon>
        <taxon>Pseudomonadati</taxon>
        <taxon>Pseudomonadota</taxon>
        <taxon>Betaproteobacteria</taxon>
        <taxon>Burkholderiales</taxon>
        <taxon>Comamonadaceae</taxon>
        <taxon>Rhodoferax</taxon>
    </lineage>
</organism>
<dbReference type="eggNOG" id="COG0687">
    <property type="taxonomic scope" value="Bacteria"/>
</dbReference>
<dbReference type="OrthoDB" id="8581273at2"/>
<dbReference type="PANTHER" id="PTHR30222:SF17">
    <property type="entry name" value="SPERMIDINE_PUTRESCINE-BINDING PERIPLASMIC PROTEIN"/>
    <property type="match status" value="1"/>
</dbReference>
<dbReference type="RefSeq" id="WP_011465514.1">
    <property type="nucleotide sequence ID" value="NC_007908.1"/>
</dbReference>
<proteinExistence type="predicted"/>
<gene>
    <name evidence="5" type="ordered locus">Rfer_3242</name>
</gene>
<dbReference type="STRING" id="338969.Rfer_3242"/>
<keyword evidence="2" id="KW-0813">Transport</keyword>
<evidence type="ECO:0000256" key="4">
    <source>
        <dbReference type="ARBA" id="ARBA00022764"/>
    </source>
</evidence>
<evidence type="ECO:0000313" key="5">
    <source>
        <dbReference type="EMBL" id="ABD70951.1"/>
    </source>
</evidence>
<dbReference type="GO" id="GO:0019808">
    <property type="term" value="F:polyamine binding"/>
    <property type="evidence" value="ECO:0007669"/>
    <property type="project" value="InterPro"/>
</dbReference>
<keyword evidence="6" id="KW-1185">Reference proteome</keyword>
<keyword evidence="4" id="KW-0574">Periplasm</keyword>
<dbReference type="AlphaFoldDB" id="Q21TF2"/>
<dbReference type="HOGENOM" id="CLU_026974_1_5_4"/>
<evidence type="ECO:0000256" key="3">
    <source>
        <dbReference type="ARBA" id="ARBA00022729"/>
    </source>
</evidence>
<evidence type="ECO:0000256" key="2">
    <source>
        <dbReference type="ARBA" id="ARBA00022448"/>
    </source>
</evidence>
<dbReference type="PRINTS" id="PR00909">
    <property type="entry name" value="SPERMDNBNDNG"/>
</dbReference>
<dbReference type="KEGG" id="rfr:Rfer_3242"/>
<reference evidence="6" key="1">
    <citation type="submission" date="2006-02" db="EMBL/GenBank/DDBJ databases">
        <title>Complete sequence of chromosome of Rhodoferax ferrireducens DSM 15236.</title>
        <authorList>
            <person name="Copeland A."/>
            <person name="Lucas S."/>
            <person name="Lapidus A."/>
            <person name="Barry K."/>
            <person name="Detter J.C."/>
            <person name="Glavina del Rio T."/>
            <person name="Hammon N."/>
            <person name="Israni S."/>
            <person name="Pitluck S."/>
            <person name="Brettin T."/>
            <person name="Bruce D."/>
            <person name="Han C."/>
            <person name="Tapia R."/>
            <person name="Gilna P."/>
            <person name="Kiss H."/>
            <person name="Schmutz J."/>
            <person name="Larimer F."/>
            <person name="Land M."/>
            <person name="Kyrpides N."/>
            <person name="Ivanova N."/>
            <person name="Richardson P."/>
        </authorList>
    </citation>
    <scope>NUCLEOTIDE SEQUENCE [LARGE SCALE GENOMIC DNA]</scope>
    <source>
        <strain evidence="6">ATCC BAA-621 / DSM 15236 / T118</strain>
    </source>
</reference>
<evidence type="ECO:0000256" key="1">
    <source>
        <dbReference type="ARBA" id="ARBA00004418"/>
    </source>
</evidence>
<dbReference type="SUPFAM" id="SSF53850">
    <property type="entry name" value="Periplasmic binding protein-like II"/>
    <property type="match status" value="1"/>
</dbReference>
<keyword evidence="3" id="KW-0732">Signal</keyword>
<dbReference type="Proteomes" id="UP000008332">
    <property type="component" value="Chromosome"/>
</dbReference>
<dbReference type="EMBL" id="CP000267">
    <property type="protein sequence ID" value="ABD70951.1"/>
    <property type="molecule type" value="Genomic_DNA"/>
</dbReference>
<dbReference type="Pfam" id="PF13416">
    <property type="entry name" value="SBP_bac_8"/>
    <property type="match status" value="1"/>
</dbReference>
<sequence>MNLRLLLLIVLVTLSLPGQAVETLRVLTWPGYADSDLVKLFEKQHGVRVEVSFVSSDDVLRQKISANQGGDFDVFAANTAEMQHYINERLVVPLRLANIPNTAQQLPRFRNLQSIPGITRLGEAYAVPYTYSEMGLIYDRKQFVQAPTSLAAMWDPKYQGRVLAFDTSSHSFSIASMVLGGNPFRIEDKDFKGVVNHLIALRRNVLTFYTLPEESVELFRRHSAALLFANYGHQQLKLLRDAGADVGYVIPVEGALAWLDCWALTRGAKNKELAESWINFMLDKKVSSELTRRQGLSNTIEVDTDAADADKIIWLEPVEDDKRRAALWGRIISGDLPGRF</sequence>
<name>Q21TF2_ALBFT</name>
<dbReference type="GO" id="GO:0015846">
    <property type="term" value="P:polyamine transport"/>
    <property type="evidence" value="ECO:0007669"/>
    <property type="project" value="InterPro"/>
</dbReference>
<dbReference type="InterPro" id="IPR006059">
    <property type="entry name" value="SBP"/>
</dbReference>
<accession>Q21TF2</accession>
<evidence type="ECO:0000313" key="6">
    <source>
        <dbReference type="Proteomes" id="UP000008332"/>
    </source>
</evidence>
<dbReference type="GO" id="GO:0042597">
    <property type="term" value="C:periplasmic space"/>
    <property type="evidence" value="ECO:0007669"/>
    <property type="project" value="UniProtKB-SubCell"/>
</dbReference>
<dbReference type="InterPro" id="IPR001188">
    <property type="entry name" value="Sperm_putr-bd"/>
</dbReference>
<comment type="subcellular location">
    <subcellularLocation>
        <location evidence="1">Periplasm</location>
    </subcellularLocation>
</comment>
<dbReference type="PANTHER" id="PTHR30222">
    <property type="entry name" value="SPERMIDINE/PUTRESCINE-BINDING PERIPLASMIC PROTEIN"/>
    <property type="match status" value="1"/>
</dbReference>